<dbReference type="AlphaFoldDB" id="A0AAJ5C220"/>
<dbReference type="EMBL" id="LT906468">
    <property type="protein sequence ID" value="SNV62171.1"/>
    <property type="molecule type" value="Genomic_DNA"/>
</dbReference>
<sequence>MENPIDLKEALYGKNMATFLNHFEESANDFQKKAPTLV</sequence>
<accession>A0AAJ5C220</accession>
<dbReference type="Proteomes" id="UP000215355">
    <property type="component" value="Chromosome 1"/>
</dbReference>
<reference evidence="1 2" key="1">
    <citation type="submission" date="2017-06" db="EMBL/GenBank/DDBJ databases">
        <authorList>
            <consortium name="Pathogen Informatics"/>
        </authorList>
    </citation>
    <scope>NUCLEOTIDE SEQUENCE [LARGE SCALE GENOMIC DNA]</scope>
    <source>
        <strain evidence="1 2">NCTC12149</strain>
    </source>
</reference>
<protein>
    <submittedName>
        <fullName evidence="1">Uncharacterized protein</fullName>
    </submittedName>
</protein>
<organism evidence="1 2">
    <name type="scientific">Sphingobacterium mizutaii</name>
    <dbReference type="NCBI Taxonomy" id="1010"/>
    <lineage>
        <taxon>Bacteria</taxon>
        <taxon>Pseudomonadati</taxon>
        <taxon>Bacteroidota</taxon>
        <taxon>Sphingobacteriia</taxon>
        <taxon>Sphingobacteriales</taxon>
        <taxon>Sphingobacteriaceae</taxon>
        <taxon>Sphingobacterium</taxon>
    </lineage>
</organism>
<name>A0AAJ5C220_9SPHI</name>
<evidence type="ECO:0000313" key="2">
    <source>
        <dbReference type="Proteomes" id="UP000215355"/>
    </source>
</evidence>
<dbReference type="KEGG" id="smiz:4412673_03775"/>
<gene>
    <name evidence="1" type="ORF">SAMEA4412673_03775</name>
</gene>
<evidence type="ECO:0000313" key="1">
    <source>
        <dbReference type="EMBL" id="SNV62171.1"/>
    </source>
</evidence>
<proteinExistence type="predicted"/>